<name>A0ABZ0THA0_9SPHI</name>
<evidence type="ECO:0000313" key="5">
    <source>
        <dbReference type="Proteomes" id="UP001324380"/>
    </source>
</evidence>
<dbReference type="InterPro" id="IPR019734">
    <property type="entry name" value="TPR_rpt"/>
</dbReference>
<evidence type="ECO:0000256" key="1">
    <source>
        <dbReference type="PROSITE-ProRule" id="PRU00339"/>
    </source>
</evidence>
<dbReference type="EMBL" id="CP139558">
    <property type="protein sequence ID" value="WPU92337.1"/>
    <property type="molecule type" value="Genomic_DNA"/>
</dbReference>
<keyword evidence="2" id="KW-0472">Membrane</keyword>
<evidence type="ECO:0000256" key="2">
    <source>
        <dbReference type="SAM" id="Phobius"/>
    </source>
</evidence>
<feature type="repeat" description="TPR" evidence="1">
    <location>
        <begin position="191"/>
        <end position="224"/>
    </location>
</feature>
<dbReference type="SUPFAM" id="SSF47384">
    <property type="entry name" value="Homodimeric domain of signal transducing histidine kinase"/>
    <property type="match status" value="1"/>
</dbReference>
<keyword evidence="2" id="KW-1133">Transmembrane helix</keyword>
<accession>A0ABZ0THA0</accession>
<feature type="chain" id="PRO_5047392367" evidence="3">
    <location>
        <begin position="20"/>
        <end position="479"/>
    </location>
</feature>
<dbReference type="Proteomes" id="UP001324380">
    <property type="component" value="Chromosome"/>
</dbReference>
<evidence type="ECO:0000313" key="4">
    <source>
        <dbReference type="EMBL" id="WPU92337.1"/>
    </source>
</evidence>
<gene>
    <name evidence="4" type="ORF">SNE25_23720</name>
</gene>
<keyword evidence="1" id="KW-0802">TPR repeat</keyword>
<organism evidence="4 5">
    <name type="scientific">Mucilaginibacter sabulilitoris</name>
    <dbReference type="NCBI Taxonomy" id="1173583"/>
    <lineage>
        <taxon>Bacteria</taxon>
        <taxon>Pseudomonadati</taxon>
        <taxon>Bacteroidota</taxon>
        <taxon>Sphingobacteriia</taxon>
        <taxon>Sphingobacteriales</taxon>
        <taxon>Sphingobacteriaceae</taxon>
        <taxon>Mucilaginibacter</taxon>
    </lineage>
</organism>
<protein>
    <submittedName>
        <fullName evidence="4">Tetratricopeptide repeat protein</fullName>
    </submittedName>
</protein>
<keyword evidence="3" id="KW-0732">Signal</keyword>
<dbReference type="PANTHER" id="PTHR10098">
    <property type="entry name" value="RAPSYN-RELATED"/>
    <property type="match status" value="1"/>
</dbReference>
<dbReference type="PROSITE" id="PS50005">
    <property type="entry name" value="TPR"/>
    <property type="match status" value="1"/>
</dbReference>
<proteinExistence type="predicted"/>
<keyword evidence="5" id="KW-1185">Reference proteome</keyword>
<feature type="transmembrane region" description="Helical" evidence="2">
    <location>
        <begin position="343"/>
        <end position="361"/>
    </location>
</feature>
<evidence type="ECO:0000256" key="3">
    <source>
        <dbReference type="SAM" id="SignalP"/>
    </source>
</evidence>
<dbReference type="Pfam" id="PF13424">
    <property type="entry name" value="TPR_12"/>
    <property type="match status" value="1"/>
</dbReference>
<feature type="signal peptide" evidence="3">
    <location>
        <begin position="1"/>
        <end position="19"/>
    </location>
</feature>
<dbReference type="RefSeq" id="WP_321561499.1">
    <property type="nucleotide sequence ID" value="NZ_CP139558.1"/>
</dbReference>
<keyword evidence="2" id="KW-0812">Transmembrane</keyword>
<dbReference type="SMART" id="SM00028">
    <property type="entry name" value="TPR"/>
    <property type="match status" value="5"/>
</dbReference>
<reference evidence="4 5" key="1">
    <citation type="submission" date="2023-11" db="EMBL/GenBank/DDBJ databases">
        <title>Analysis of the Genomes of Mucilaginibacter gossypii cycad 4 and M. sabulilitoris SNA2: microbes with the potential for plant growth promotion.</title>
        <authorList>
            <person name="Hirsch A.M."/>
            <person name="Humm E."/>
            <person name="Rubbi M."/>
            <person name="Del Vecchio G."/>
            <person name="Ha S.M."/>
            <person name="Pellegrini M."/>
            <person name="Gunsalus R.P."/>
        </authorList>
    </citation>
    <scope>NUCLEOTIDE SEQUENCE [LARGE SCALE GENOMIC DNA]</scope>
    <source>
        <strain evidence="4 5">SNA2</strain>
    </source>
</reference>
<dbReference type="PANTHER" id="PTHR10098:SF108">
    <property type="entry name" value="TETRATRICOPEPTIDE REPEAT PROTEIN 28"/>
    <property type="match status" value="1"/>
</dbReference>
<dbReference type="Gene3D" id="1.25.40.10">
    <property type="entry name" value="Tetratricopeptide repeat domain"/>
    <property type="match status" value="2"/>
</dbReference>
<dbReference type="SUPFAM" id="SSF48452">
    <property type="entry name" value="TPR-like"/>
    <property type="match status" value="1"/>
</dbReference>
<dbReference type="InterPro" id="IPR011990">
    <property type="entry name" value="TPR-like_helical_dom_sf"/>
</dbReference>
<dbReference type="InterPro" id="IPR036097">
    <property type="entry name" value="HisK_dim/P_sf"/>
</dbReference>
<sequence length="479" mass="55379">MRKTYTFLLVFFISLTVYAKDFDEVTVIDTAAVINLNRQAYGNRLTDPEQTVTDATRALEMAKKINYFNGIGEAYRVLGIGRYYLDQPEKSFDNYLNAVNFFVKAGNLSGEAKVYNNIGILFRDHDYNRSLDYLNKSLAIATKIKDRRLIASLELNIGNVYTRKSSLQQALNYYEKSNIVFEELKDSVNLVQALQNRGVIYYQLNQYDKALELLLKANRAAKHQDLNESVASINLTLASLYITEKKYDEAEKIVKEGVAYTQLVKDPKLDYDYKHTTYELEYNRKNFERALYYLREIYKLDSTTYKLNTSVQMNLIEAKRKQEEQIKENERVAERQAYDRSRLWAVSMVAGLLLVVIGLLVGNVKRKAKTNAQLTMLNGEVLRQKDNLDRINHHLEEIIDERTKDLQIKNKKLSEHSSYLSHQIRGPIATLRGLINLEKEGLVDQQECIDMMDKCVSEIDEKIIEMSDMLHNPSQGTNS</sequence>